<evidence type="ECO:0000256" key="1">
    <source>
        <dbReference type="SAM" id="SignalP"/>
    </source>
</evidence>
<sequence length="333" mass="35894">MMLFLLLVTTANALRLADATPRPAMKPVMKLRGGVTGVNPTILAKSVYTLAIVKAVTFSMAPERSAKKLCNTEPSVVGLQTFEDRATVMSMIVTMSLCALWGMPPGKAVAWGWAPYFYTRTRDVITKACFPLTRAYFPSSRVLVSASGWAPYLYTRTRHVLSGGDVLSVMPRRHELKRLFHLLLNAALAVVSYTDLGGKARIAMLVLATFAALDSIVAYTAPAFVLSSGAFGKAADEATDLERSLLKLWGGTMASLAVLTASLALGKSALESVAYSLALQTAVQFESLFVSKKTMASDLKPWYVKMVLSSKSITCDFGMVPLTLMALISLGKL</sequence>
<name>A0A7S0EWX2_9EUKA</name>
<proteinExistence type="predicted"/>
<feature type="signal peptide" evidence="1">
    <location>
        <begin position="1"/>
        <end position="19"/>
    </location>
</feature>
<gene>
    <name evidence="2" type="ORF">PANT1444_LOCUS14242</name>
</gene>
<evidence type="ECO:0000313" key="2">
    <source>
        <dbReference type="EMBL" id="CAD8497085.1"/>
    </source>
</evidence>
<accession>A0A7S0EWX2</accession>
<feature type="chain" id="PRO_5031220783" evidence="1">
    <location>
        <begin position="20"/>
        <end position="333"/>
    </location>
</feature>
<dbReference type="EMBL" id="HBEP01025079">
    <property type="protein sequence ID" value="CAD8497085.1"/>
    <property type="molecule type" value="Transcribed_RNA"/>
</dbReference>
<reference evidence="2" key="1">
    <citation type="submission" date="2021-01" db="EMBL/GenBank/DDBJ databases">
        <authorList>
            <person name="Corre E."/>
            <person name="Pelletier E."/>
            <person name="Niang G."/>
            <person name="Scheremetjew M."/>
            <person name="Finn R."/>
            <person name="Kale V."/>
            <person name="Holt S."/>
            <person name="Cochrane G."/>
            <person name="Meng A."/>
            <person name="Brown T."/>
            <person name="Cohen L."/>
        </authorList>
    </citation>
    <scope>NUCLEOTIDE SEQUENCE</scope>
    <source>
        <strain evidence="2">CCMP1374</strain>
    </source>
</reference>
<dbReference type="AlphaFoldDB" id="A0A7S0EWX2"/>
<organism evidence="2">
    <name type="scientific">Phaeocystis antarctica</name>
    <dbReference type="NCBI Taxonomy" id="33657"/>
    <lineage>
        <taxon>Eukaryota</taxon>
        <taxon>Haptista</taxon>
        <taxon>Haptophyta</taxon>
        <taxon>Prymnesiophyceae</taxon>
        <taxon>Phaeocystales</taxon>
        <taxon>Phaeocystaceae</taxon>
        <taxon>Phaeocystis</taxon>
    </lineage>
</organism>
<protein>
    <submittedName>
        <fullName evidence="2">Uncharacterized protein</fullName>
    </submittedName>
</protein>
<keyword evidence="1" id="KW-0732">Signal</keyword>